<dbReference type="Pfam" id="PF03544">
    <property type="entry name" value="TonB_C"/>
    <property type="match status" value="1"/>
</dbReference>
<reference evidence="6 7" key="1">
    <citation type="submission" date="2020-08" db="EMBL/GenBank/DDBJ databases">
        <title>Genomic Encyclopedia of Type Strains, Phase IV (KMG-IV): sequencing the most valuable type-strain genomes for metagenomic binning, comparative biology and taxonomic classification.</title>
        <authorList>
            <person name="Goeker M."/>
        </authorList>
    </citation>
    <scope>NUCLEOTIDE SEQUENCE [LARGE SCALE GENOMIC DNA]</scope>
    <source>
        <strain evidence="6 7">DSM 4491</strain>
    </source>
</reference>
<dbReference type="NCBIfam" id="TIGR01352">
    <property type="entry name" value="tonB_Cterm"/>
    <property type="match status" value="1"/>
</dbReference>
<comment type="caution">
    <text evidence="6">The sequence shown here is derived from an EMBL/GenBank/DDBJ whole genome shotgun (WGS) entry which is preliminary data.</text>
</comment>
<dbReference type="GO" id="GO:0055085">
    <property type="term" value="P:transmembrane transport"/>
    <property type="evidence" value="ECO:0007669"/>
    <property type="project" value="InterPro"/>
</dbReference>
<keyword evidence="3" id="KW-1133">Transmembrane helix</keyword>
<dbReference type="Proteomes" id="UP000578000">
    <property type="component" value="Unassembled WGS sequence"/>
</dbReference>
<accession>A0A841QK83</accession>
<comment type="subcellular location">
    <subcellularLocation>
        <location evidence="1">Membrane</location>
        <topology evidence="1">Single-pass membrane protein</topology>
    </subcellularLocation>
</comment>
<dbReference type="AlphaFoldDB" id="A0A841QK83"/>
<dbReference type="Gene3D" id="3.30.1150.10">
    <property type="match status" value="1"/>
</dbReference>
<dbReference type="PROSITE" id="PS52015">
    <property type="entry name" value="TONB_CTD"/>
    <property type="match status" value="1"/>
</dbReference>
<dbReference type="InterPro" id="IPR037682">
    <property type="entry name" value="TonB_C"/>
</dbReference>
<feature type="domain" description="TonB C-terminal" evidence="5">
    <location>
        <begin position="190"/>
        <end position="280"/>
    </location>
</feature>
<dbReference type="EMBL" id="JACHIE010000025">
    <property type="protein sequence ID" value="MBB6458634.1"/>
    <property type="molecule type" value="Genomic_DNA"/>
</dbReference>
<dbReference type="InterPro" id="IPR006260">
    <property type="entry name" value="TonB/TolA_C"/>
</dbReference>
<gene>
    <name evidence="6" type="ORF">HNR55_003245</name>
</gene>
<evidence type="ECO:0000313" key="6">
    <source>
        <dbReference type="EMBL" id="MBB6458634.1"/>
    </source>
</evidence>
<protein>
    <submittedName>
        <fullName evidence="6">TonB family protein</fullName>
    </submittedName>
</protein>
<evidence type="ECO:0000313" key="7">
    <source>
        <dbReference type="Proteomes" id="UP000578000"/>
    </source>
</evidence>
<organism evidence="6 7">
    <name type="scientific">Acetobacter lovaniensis</name>
    <dbReference type="NCBI Taxonomy" id="104100"/>
    <lineage>
        <taxon>Bacteria</taxon>
        <taxon>Pseudomonadati</taxon>
        <taxon>Pseudomonadota</taxon>
        <taxon>Alphaproteobacteria</taxon>
        <taxon>Acetobacterales</taxon>
        <taxon>Acetobacteraceae</taxon>
        <taxon>Acetobacter</taxon>
    </lineage>
</organism>
<evidence type="ECO:0000256" key="1">
    <source>
        <dbReference type="ARBA" id="ARBA00004167"/>
    </source>
</evidence>
<keyword evidence="7" id="KW-1185">Reference proteome</keyword>
<evidence type="ECO:0000259" key="5">
    <source>
        <dbReference type="PROSITE" id="PS52015"/>
    </source>
</evidence>
<keyword evidence="2" id="KW-0812">Transmembrane</keyword>
<name>A0A841QK83_9PROT</name>
<dbReference type="RefSeq" id="WP_166116916.1">
    <property type="nucleotide sequence ID" value="NZ_BAABDB010000028.1"/>
</dbReference>
<proteinExistence type="predicted"/>
<dbReference type="GO" id="GO:0016020">
    <property type="term" value="C:membrane"/>
    <property type="evidence" value="ECO:0007669"/>
    <property type="project" value="UniProtKB-SubCell"/>
</dbReference>
<evidence type="ECO:0000256" key="2">
    <source>
        <dbReference type="ARBA" id="ARBA00022692"/>
    </source>
</evidence>
<evidence type="ECO:0000256" key="4">
    <source>
        <dbReference type="ARBA" id="ARBA00023136"/>
    </source>
</evidence>
<dbReference type="SUPFAM" id="SSF74653">
    <property type="entry name" value="TolA/TonB C-terminal domain"/>
    <property type="match status" value="1"/>
</dbReference>
<keyword evidence="4" id="KW-0472">Membrane</keyword>
<sequence length="280" mass="32056">MKKSNNFIFKIKNKRKECHDMKCKFRNKTFIKTALFCFIFSETSCSPYWNPDPMRPEHLSAVLEAGTLCQSIQHSRHASEFIRQQMQILVTNSPAYKRTHHHPIVNQPRKKPDGVQEKDAVCPVHTKVKGEKLFNIYTLEKIKHITADGTVQDIYYENLGIISNNFDKLGYPQLPSHHHKKTTPTISKPQPQTPLDLWTSEQVYYPMEAARSGIEGYTTMKIWIGPQGKIQSVRFSKSSGSILLDNAAMGMFVGKTVPNQSHSKKAKKITVTIKYILVHN</sequence>
<evidence type="ECO:0000256" key="3">
    <source>
        <dbReference type="ARBA" id="ARBA00022989"/>
    </source>
</evidence>